<dbReference type="AlphaFoldDB" id="A0A452ECS1"/>
<reference evidence="3 4" key="1">
    <citation type="submission" date="2016-04" db="EMBL/GenBank/DDBJ databases">
        <title>Polished mammalian reference genomes with single-molecule sequencing and chromosome conformation capture applied to the Capra hircus genome.</title>
        <authorList>
            <person name="Bickhart D.M."/>
            <person name="Koren S."/>
            <person name="Rosen B."/>
            <person name="Hastie A."/>
            <person name="Liachko I."/>
            <person name="Sullivan S.T."/>
            <person name="Burton J."/>
            <person name="Sayre B.L."/>
            <person name="Huson H.J."/>
            <person name="Lee J."/>
            <person name="Lam E."/>
            <person name="Kelley C.M."/>
            <person name="Hutchison J.L."/>
            <person name="Zhou Y."/>
            <person name="Sun J."/>
            <person name="Crisa A."/>
            <person name="Schwartz J.C."/>
            <person name="Hammond J.A."/>
            <person name="Schroeder S.G."/>
            <person name="Liu G.E."/>
            <person name="Dunham M."/>
            <person name="Shendure J."/>
            <person name="Sonstegard T.S."/>
            <person name="Phillippy A.M."/>
            <person name="Van Tassell C.P."/>
            <person name="Smith T.P."/>
        </authorList>
    </citation>
    <scope>NUCLEOTIDE SEQUENCE [LARGE SCALE GENOMIC DNA]</scope>
</reference>
<feature type="compositionally biased region" description="Acidic residues" evidence="1">
    <location>
        <begin position="37"/>
        <end position="48"/>
    </location>
</feature>
<dbReference type="Bgee" id="ENSCHIG00000012518">
    <property type="expression patterns" value="Expressed in longissimus thoracis muscle and 18 other cell types or tissues"/>
</dbReference>
<feature type="signal peptide" evidence="2">
    <location>
        <begin position="1"/>
        <end position="20"/>
    </location>
</feature>
<dbReference type="EMBL" id="LWLT01000011">
    <property type="status" value="NOT_ANNOTATED_CDS"/>
    <property type="molecule type" value="Genomic_DNA"/>
</dbReference>
<reference evidence="3" key="3">
    <citation type="submission" date="2025-09" db="UniProtKB">
        <authorList>
            <consortium name="Ensembl"/>
        </authorList>
    </citation>
    <scope>IDENTIFICATION</scope>
</reference>
<dbReference type="GeneTree" id="ENSGT00960000190596"/>
<accession>A0A452ECS1</accession>
<keyword evidence="4" id="KW-1185">Reference proteome</keyword>
<gene>
    <name evidence="3" type="primary">GPIHBP1</name>
</gene>
<feature type="region of interest" description="Disordered" evidence="1">
    <location>
        <begin position="18"/>
        <end position="61"/>
    </location>
</feature>
<sequence length="92" mass="10093">MKALAAVLLALLWCRQQGRGQAQEDEDDDPDAGREGYDDEEDEEEEEAGAPVGSRGSVLHVPVPAQGGELRAGAELRAPQDMQSHRLLLERW</sequence>
<evidence type="ECO:0000256" key="2">
    <source>
        <dbReference type="SAM" id="SignalP"/>
    </source>
</evidence>
<organism evidence="3 4">
    <name type="scientific">Capra hircus</name>
    <name type="common">Goat</name>
    <dbReference type="NCBI Taxonomy" id="9925"/>
    <lineage>
        <taxon>Eukaryota</taxon>
        <taxon>Metazoa</taxon>
        <taxon>Chordata</taxon>
        <taxon>Craniata</taxon>
        <taxon>Vertebrata</taxon>
        <taxon>Euteleostomi</taxon>
        <taxon>Mammalia</taxon>
        <taxon>Eutheria</taxon>
        <taxon>Laurasiatheria</taxon>
        <taxon>Artiodactyla</taxon>
        <taxon>Ruminantia</taxon>
        <taxon>Pecora</taxon>
        <taxon>Bovidae</taxon>
        <taxon>Caprinae</taxon>
        <taxon>Capra</taxon>
    </lineage>
</organism>
<name>A0A452ECS1_CAPHI</name>
<dbReference type="Ensembl" id="ENSCHIT00000017533.1">
    <property type="protein sequence ID" value="ENSCHIP00000009760.1"/>
    <property type="gene ID" value="ENSCHIG00000012518.1"/>
</dbReference>
<feature type="chain" id="PRO_5019164964" evidence="2">
    <location>
        <begin position="21"/>
        <end position="92"/>
    </location>
</feature>
<dbReference type="STRING" id="9925.ENSCHIP00000009760"/>
<reference evidence="3" key="2">
    <citation type="submission" date="2025-08" db="UniProtKB">
        <authorList>
            <consortium name="Ensembl"/>
        </authorList>
    </citation>
    <scope>IDENTIFICATION</scope>
</reference>
<dbReference type="Proteomes" id="UP000291000">
    <property type="component" value="Chromosome 14"/>
</dbReference>
<keyword evidence="2" id="KW-0732">Signal</keyword>
<evidence type="ECO:0000313" key="3">
    <source>
        <dbReference type="Ensembl" id="ENSCHIP00000009760.1"/>
    </source>
</evidence>
<protein>
    <submittedName>
        <fullName evidence="3">Glycosylphosphatidylinositol anchored high density lipoprotein binding protein 1</fullName>
    </submittedName>
</protein>
<evidence type="ECO:0000256" key="1">
    <source>
        <dbReference type="SAM" id="MobiDB-lite"/>
    </source>
</evidence>
<proteinExistence type="predicted"/>
<evidence type="ECO:0000313" key="4">
    <source>
        <dbReference type="Proteomes" id="UP000291000"/>
    </source>
</evidence>